<feature type="transmembrane region" description="Helical" evidence="8">
    <location>
        <begin position="25"/>
        <end position="45"/>
    </location>
</feature>
<keyword evidence="6" id="KW-0325">Glycoprotein</keyword>
<dbReference type="InterPro" id="IPR000731">
    <property type="entry name" value="SSD"/>
</dbReference>
<evidence type="ECO:0000256" key="8">
    <source>
        <dbReference type="SAM" id="Phobius"/>
    </source>
</evidence>
<dbReference type="PROSITE" id="PS50156">
    <property type="entry name" value="SSD"/>
    <property type="match status" value="1"/>
</dbReference>
<keyword evidence="3 8" id="KW-0812">Transmembrane</keyword>
<dbReference type="InterPro" id="IPR051697">
    <property type="entry name" value="Patched_domain-protein"/>
</dbReference>
<dbReference type="OrthoDB" id="6510177at2759"/>
<dbReference type="PRINTS" id="PR00702">
    <property type="entry name" value="ACRIFLAVINRP"/>
</dbReference>
<comment type="similarity">
    <text evidence="2">Belongs to the patched family.</text>
</comment>
<feature type="transmembrane region" description="Helical" evidence="8">
    <location>
        <begin position="510"/>
        <end position="534"/>
    </location>
</feature>
<dbReference type="Pfam" id="PF02460">
    <property type="entry name" value="Patched"/>
    <property type="match status" value="1"/>
</dbReference>
<keyword evidence="5 8" id="KW-0472">Membrane</keyword>
<reference evidence="10 11" key="1">
    <citation type="journal article" date="2017" name="PLoS Biol.">
        <title>The sea cucumber genome provides insights into morphological evolution and visceral regeneration.</title>
        <authorList>
            <person name="Zhang X."/>
            <person name="Sun L."/>
            <person name="Yuan J."/>
            <person name="Sun Y."/>
            <person name="Gao Y."/>
            <person name="Zhang L."/>
            <person name="Li S."/>
            <person name="Dai H."/>
            <person name="Hamel J.F."/>
            <person name="Liu C."/>
            <person name="Yu Y."/>
            <person name="Liu S."/>
            <person name="Lin W."/>
            <person name="Guo K."/>
            <person name="Jin S."/>
            <person name="Xu P."/>
            <person name="Storey K.B."/>
            <person name="Huan P."/>
            <person name="Zhang T."/>
            <person name="Zhou Y."/>
            <person name="Zhang J."/>
            <person name="Lin C."/>
            <person name="Li X."/>
            <person name="Xing L."/>
            <person name="Huo D."/>
            <person name="Sun M."/>
            <person name="Wang L."/>
            <person name="Mercier A."/>
            <person name="Li F."/>
            <person name="Yang H."/>
            <person name="Xiang J."/>
        </authorList>
    </citation>
    <scope>NUCLEOTIDE SEQUENCE [LARGE SCALE GENOMIC DNA]</scope>
    <source>
        <strain evidence="10">Shaxun</strain>
        <tissue evidence="10">Muscle</tissue>
    </source>
</reference>
<accession>A0A2G8KMH0</accession>
<evidence type="ECO:0000256" key="5">
    <source>
        <dbReference type="ARBA" id="ARBA00023136"/>
    </source>
</evidence>
<evidence type="ECO:0000256" key="4">
    <source>
        <dbReference type="ARBA" id="ARBA00022989"/>
    </source>
</evidence>
<organism evidence="10 11">
    <name type="scientific">Stichopus japonicus</name>
    <name type="common">Sea cucumber</name>
    <dbReference type="NCBI Taxonomy" id="307972"/>
    <lineage>
        <taxon>Eukaryota</taxon>
        <taxon>Metazoa</taxon>
        <taxon>Echinodermata</taxon>
        <taxon>Eleutherozoa</taxon>
        <taxon>Echinozoa</taxon>
        <taxon>Holothuroidea</taxon>
        <taxon>Aspidochirotacea</taxon>
        <taxon>Aspidochirotida</taxon>
        <taxon>Stichopodidae</taxon>
        <taxon>Apostichopus</taxon>
    </lineage>
</organism>
<dbReference type="InterPro" id="IPR001036">
    <property type="entry name" value="Acrflvin-R"/>
</dbReference>
<protein>
    <recommendedName>
        <fullName evidence="9">SSD domain-containing protein</fullName>
    </recommendedName>
</protein>
<dbReference type="Proteomes" id="UP000230750">
    <property type="component" value="Unassembled WGS sequence"/>
</dbReference>
<name>A0A2G8KMH0_STIJA</name>
<evidence type="ECO:0000256" key="7">
    <source>
        <dbReference type="SAM" id="MobiDB-lite"/>
    </source>
</evidence>
<dbReference type="PANTHER" id="PTHR10796">
    <property type="entry name" value="PATCHED-RELATED"/>
    <property type="match status" value="1"/>
</dbReference>
<feature type="transmembrane region" description="Helical" evidence="8">
    <location>
        <begin position="478"/>
        <end position="504"/>
    </location>
</feature>
<dbReference type="STRING" id="307972.A0A2G8KMH0"/>
<feature type="transmembrane region" description="Helical" evidence="8">
    <location>
        <begin position="374"/>
        <end position="398"/>
    </location>
</feature>
<dbReference type="Gene3D" id="1.20.1640.10">
    <property type="entry name" value="Multidrug efflux transporter AcrB transmembrane domain"/>
    <property type="match status" value="2"/>
</dbReference>
<feature type="region of interest" description="Disordered" evidence="7">
    <location>
        <begin position="113"/>
        <end position="145"/>
    </location>
</feature>
<feature type="domain" description="SSD" evidence="9">
    <location>
        <begin position="1"/>
        <end position="79"/>
    </location>
</feature>
<comment type="caution">
    <text evidence="10">The sequence shown here is derived from an EMBL/GenBank/DDBJ whole genome shotgun (WGS) entry which is preliminary data.</text>
</comment>
<evidence type="ECO:0000256" key="2">
    <source>
        <dbReference type="ARBA" id="ARBA00005585"/>
    </source>
</evidence>
<feature type="transmembrane region" description="Helical" evidence="8">
    <location>
        <begin position="51"/>
        <end position="73"/>
    </location>
</feature>
<dbReference type="PANTHER" id="PTHR10796:SF92">
    <property type="entry name" value="PATCHED-RELATED, ISOFORM A"/>
    <property type="match status" value="1"/>
</dbReference>
<evidence type="ECO:0000313" key="11">
    <source>
        <dbReference type="Proteomes" id="UP000230750"/>
    </source>
</evidence>
<dbReference type="GO" id="GO:0022857">
    <property type="term" value="F:transmembrane transporter activity"/>
    <property type="evidence" value="ECO:0007669"/>
    <property type="project" value="InterPro"/>
</dbReference>
<evidence type="ECO:0000256" key="6">
    <source>
        <dbReference type="ARBA" id="ARBA00023180"/>
    </source>
</evidence>
<dbReference type="InterPro" id="IPR003392">
    <property type="entry name" value="PTHD_SSD"/>
</dbReference>
<keyword evidence="4 8" id="KW-1133">Transmembrane helix</keyword>
<keyword evidence="11" id="KW-1185">Reference proteome</keyword>
<dbReference type="GO" id="GO:0016020">
    <property type="term" value="C:membrane"/>
    <property type="evidence" value="ECO:0007669"/>
    <property type="project" value="UniProtKB-SubCell"/>
</dbReference>
<feature type="transmembrane region" description="Helical" evidence="8">
    <location>
        <begin position="173"/>
        <end position="192"/>
    </location>
</feature>
<evidence type="ECO:0000313" key="10">
    <source>
        <dbReference type="EMBL" id="PIK49167.1"/>
    </source>
</evidence>
<dbReference type="SUPFAM" id="SSF82866">
    <property type="entry name" value="Multidrug efflux transporter AcrB transmembrane domain"/>
    <property type="match status" value="2"/>
</dbReference>
<feature type="compositionally biased region" description="Low complexity" evidence="7">
    <location>
        <begin position="124"/>
        <end position="144"/>
    </location>
</feature>
<dbReference type="EMBL" id="MRZV01000477">
    <property type="protein sequence ID" value="PIK49167.1"/>
    <property type="molecule type" value="Genomic_DNA"/>
</dbReference>
<proteinExistence type="inferred from homology"/>
<comment type="subcellular location">
    <subcellularLocation>
        <location evidence="1">Membrane</location>
        <topology evidence="1">Multi-pass membrane protein</topology>
    </subcellularLocation>
</comment>
<dbReference type="AlphaFoldDB" id="A0A2G8KMH0"/>
<sequence>MISAWRLTNPSQSVKERMATTYEEAAVSITITSLTDILAFCIGSISPIPAIQIFCLYTGVAVFFAYVYQITYFGAWMVLFGHMEAYNCSGTTCVPLQRIQPMKGPAFVVKHTPPPPTLESAGTSRRSNSSNTTDSNDNVNNSNNIKTKNLRQRNHAVMVFFRDYYSQLFSNKFCLCGIMVLYIFYITIAAFFCSRITLGLQKANIAKEGTMTHDYLTLFAEYFAETGPSVSIIITEPYPYWNSSNQEVLETMVAGIHDNENLKPRDYTDFWLDDYKNYLMNMNGTTEMPQEDFVSTLRDIFLKIPHYEKYTLDINFDGNEITSTRFLLVTSNITSTMDDERTMLSVRRFVDEYSEIIGVPIIAYSTQYVFVEQYVVIIPTTIQTLSIAVACMLVVSVVMMPKIAVGILVTISVASILVGVIGYMTLWQVSLESVSMFNLVLCIGFSVDFSAHVAYAFVMSEGAKLNATEKLSRALYLLGYPILQSGWSTIIGIFLLFFSASYIFRTFAKIMTLVMALGMLHGLVFLPAAMTTFAKIFQVPSVKREEARRPIRDQGHWKSIIQPFRSIE</sequence>
<feature type="transmembrane region" description="Helical" evidence="8">
    <location>
        <begin position="436"/>
        <end position="458"/>
    </location>
</feature>
<evidence type="ECO:0000256" key="3">
    <source>
        <dbReference type="ARBA" id="ARBA00022692"/>
    </source>
</evidence>
<gene>
    <name evidence="10" type="ORF">BSL78_13948</name>
</gene>
<evidence type="ECO:0000259" key="9">
    <source>
        <dbReference type="PROSITE" id="PS50156"/>
    </source>
</evidence>
<feature type="transmembrane region" description="Helical" evidence="8">
    <location>
        <begin position="405"/>
        <end position="424"/>
    </location>
</feature>
<evidence type="ECO:0000256" key="1">
    <source>
        <dbReference type="ARBA" id="ARBA00004141"/>
    </source>
</evidence>